<name>A0ABS7CXW9_9BACT</name>
<dbReference type="EMBL" id="JAHYXK010000017">
    <property type="protein sequence ID" value="MBW7468683.1"/>
    <property type="molecule type" value="Genomic_DNA"/>
</dbReference>
<reference evidence="1 2" key="1">
    <citation type="journal article" date="2016" name="Int. J. Syst. Evol. Microbiol.">
        <title>Pontibacter aydingkolensis sp. nov., isolated from soil of a salt lake.</title>
        <authorList>
            <person name="Osman G."/>
            <person name="Zhang T."/>
            <person name="Lou K."/>
            <person name="Gao Y."/>
            <person name="Chang W."/>
            <person name="Lin Q."/>
            <person name="Yang H.M."/>
            <person name="Huo X.D."/>
            <person name="Wang N."/>
        </authorList>
    </citation>
    <scope>NUCLEOTIDE SEQUENCE [LARGE SCALE GENOMIC DNA]</scope>
    <source>
        <strain evidence="1 2">KACC 19255</strain>
    </source>
</reference>
<keyword evidence="2" id="KW-1185">Reference proteome</keyword>
<evidence type="ECO:0000313" key="1">
    <source>
        <dbReference type="EMBL" id="MBW7468683.1"/>
    </source>
</evidence>
<protein>
    <recommendedName>
        <fullName evidence="3">SpoIIAA-like</fullName>
    </recommendedName>
</protein>
<evidence type="ECO:0000313" key="2">
    <source>
        <dbReference type="Proteomes" id="UP000813018"/>
    </source>
</evidence>
<dbReference type="Proteomes" id="UP000813018">
    <property type="component" value="Unassembled WGS sequence"/>
</dbReference>
<proteinExistence type="predicted"/>
<dbReference type="RefSeq" id="WP_354353647.1">
    <property type="nucleotide sequence ID" value="NZ_JBEPLK010000017.1"/>
</dbReference>
<accession>A0ABS7CXW9</accession>
<evidence type="ECO:0008006" key="3">
    <source>
        <dbReference type="Google" id="ProtNLM"/>
    </source>
</evidence>
<comment type="caution">
    <text evidence="1">The sequence shown here is derived from an EMBL/GenBank/DDBJ whole genome shotgun (WGS) entry which is preliminary data.</text>
</comment>
<sequence length="147" mass="17204">MHLSNDYFISQVLLPQKLIFTKFLRPMEHEVYKEAMLYVFTTIKDNNLENWVMDSTKSNFTMQDQKWSVEQLGLLLQDTPLKKVAMVRAKDSMLQIAAEAMRSKIYRIFGTQKELQHFATLEEALRFMLPDTNPGQLLKKLKTVTEA</sequence>
<organism evidence="1 2">
    <name type="scientific">Pontibacter aydingkolensis</name>
    <dbReference type="NCBI Taxonomy" id="1911536"/>
    <lineage>
        <taxon>Bacteria</taxon>
        <taxon>Pseudomonadati</taxon>
        <taxon>Bacteroidota</taxon>
        <taxon>Cytophagia</taxon>
        <taxon>Cytophagales</taxon>
        <taxon>Hymenobacteraceae</taxon>
        <taxon>Pontibacter</taxon>
    </lineage>
</organism>
<gene>
    <name evidence="1" type="ORF">K0O23_16520</name>
</gene>